<name>A0A6J4T5G4_9ACTN</name>
<dbReference type="SUPFAM" id="SSF110997">
    <property type="entry name" value="Sporulation related repeat"/>
    <property type="match status" value="1"/>
</dbReference>
<dbReference type="PROSITE" id="PS51724">
    <property type="entry name" value="SPOR"/>
    <property type="match status" value="1"/>
</dbReference>
<evidence type="ECO:0000313" key="3">
    <source>
        <dbReference type="EMBL" id="CAA9514046.1"/>
    </source>
</evidence>
<dbReference type="EMBL" id="CADCVR010000088">
    <property type="protein sequence ID" value="CAA9514046.1"/>
    <property type="molecule type" value="Genomic_DNA"/>
</dbReference>
<sequence>MPARVRPALSEAGHPKPRGGRSVRRLALVAVAGWALAAAAPTPAVARPADAAYGNAKRSAPELPLGRPSLRETRVSRVLAPGVVHTRIVRGEASKKDAWVVDVAFLPTRAAARQLERRLAADAVNARTERIAERAQDDPERGPLGYLVRAGRFATEAEAVAERTRLTAAGYSGLRVVFTGEDGGRTTGPWVVNVLEVDPVGYAGTVAPALATEVVPGRETLSALAARRGALGSLNGGYFVIGAANGTDGDLAGSSLLGGELVSEAVDGRTSLVLPDFSGAGAFVSTLSDRLTVTAADGARRELDGLNRAPGLIRGCGGSGGDVPTERPKHDFTCTDESELIRYTSIFGATTPSGPGAEAVLDAAGDVLELRETRGGPVPAGGSVLAGTGDAAAWLRAHAFSGARVTTAAELLTESGAFVPGPQAGVVNGGPRLARGGLTDIPAFAEGFHWPENPEFFYRFGLRRNPRTMAGVTADGRLLLVTVDGRAPGHSVGASFEESAGIMRALGAADAVNLDGGGSTAMTVGRALVTRPSDPTGERPIADALVLTGG</sequence>
<dbReference type="Pfam" id="PF05036">
    <property type="entry name" value="SPOR"/>
    <property type="match status" value="1"/>
</dbReference>
<dbReference type="Gene3D" id="3.30.70.1070">
    <property type="entry name" value="Sporulation related repeat"/>
    <property type="match status" value="1"/>
</dbReference>
<dbReference type="InterPro" id="IPR018711">
    <property type="entry name" value="NAGPA"/>
</dbReference>
<reference evidence="3" key="1">
    <citation type="submission" date="2020-02" db="EMBL/GenBank/DDBJ databases">
        <authorList>
            <person name="Meier V. D."/>
        </authorList>
    </citation>
    <scope>NUCLEOTIDE SEQUENCE</scope>
    <source>
        <strain evidence="3">AVDCRST_MAG53</strain>
    </source>
</reference>
<dbReference type="AlphaFoldDB" id="A0A6J4T5G4"/>
<protein>
    <submittedName>
        <fullName evidence="3">Sporulation related protein</fullName>
    </submittedName>
</protein>
<dbReference type="InterPro" id="IPR007730">
    <property type="entry name" value="SPOR-like_dom"/>
</dbReference>
<feature type="region of interest" description="Disordered" evidence="1">
    <location>
        <begin position="1"/>
        <end position="21"/>
    </location>
</feature>
<feature type="domain" description="SPOR" evidence="2">
    <location>
        <begin position="93"/>
        <end position="178"/>
    </location>
</feature>
<evidence type="ECO:0000259" key="2">
    <source>
        <dbReference type="PROSITE" id="PS51724"/>
    </source>
</evidence>
<dbReference type="PANTHER" id="PTHR40446">
    <property type="entry name" value="N-ACETYLGLUCOSAMINE-1-PHOSPHODIESTER ALPHA-N-ACETYLGLUCOSAMINIDASE"/>
    <property type="match status" value="1"/>
</dbReference>
<dbReference type="InterPro" id="IPR036680">
    <property type="entry name" value="SPOR-like_sf"/>
</dbReference>
<proteinExistence type="predicted"/>
<evidence type="ECO:0000256" key="1">
    <source>
        <dbReference type="SAM" id="MobiDB-lite"/>
    </source>
</evidence>
<dbReference type="Pfam" id="PF09992">
    <property type="entry name" value="NAGPA"/>
    <property type="match status" value="1"/>
</dbReference>
<dbReference type="PANTHER" id="PTHR40446:SF2">
    <property type="entry name" value="N-ACETYLGLUCOSAMINE-1-PHOSPHODIESTER ALPHA-N-ACETYLGLUCOSAMINIDASE"/>
    <property type="match status" value="1"/>
</dbReference>
<dbReference type="GO" id="GO:0042834">
    <property type="term" value="F:peptidoglycan binding"/>
    <property type="evidence" value="ECO:0007669"/>
    <property type="project" value="InterPro"/>
</dbReference>
<accession>A0A6J4T5G4</accession>
<gene>
    <name evidence="3" type="ORF">AVDCRST_MAG53-2894</name>
</gene>
<organism evidence="3">
    <name type="scientific">uncultured Solirubrobacteraceae bacterium</name>
    <dbReference type="NCBI Taxonomy" id="1162706"/>
    <lineage>
        <taxon>Bacteria</taxon>
        <taxon>Bacillati</taxon>
        <taxon>Actinomycetota</taxon>
        <taxon>Thermoleophilia</taxon>
        <taxon>Solirubrobacterales</taxon>
        <taxon>Solirubrobacteraceae</taxon>
        <taxon>environmental samples</taxon>
    </lineage>
</organism>